<name>A0A9Q8ZEZ9_CURCL</name>
<proteinExistence type="predicted"/>
<feature type="compositionally biased region" description="Basic residues" evidence="1">
    <location>
        <begin position="251"/>
        <end position="266"/>
    </location>
</feature>
<evidence type="ECO:0000313" key="3">
    <source>
        <dbReference type="Proteomes" id="UP001056012"/>
    </source>
</evidence>
<accession>A0A9Q8ZEZ9</accession>
<dbReference type="AlphaFoldDB" id="A0A9Q8ZEZ9"/>
<reference evidence="2" key="1">
    <citation type="submission" date="2021-12" db="EMBL/GenBank/DDBJ databases">
        <title>Curvularia clavata genome.</title>
        <authorList>
            <person name="Cao Y."/>
        </authorList>
    </citation>
    <scope>NUCLEOTIDE SEQUENCE</scope>
    <source>
        <strain evidence="2">Yc1106</strain>
    </source>
</reference>
<dbReference type="VEuPathDB" id="FungiDB:yc1106_08170"/>
<keyword evidence="3" id="KW-1185">Reference proteome</keyword>
<dbReference type="OrthoDB" id="409136at2759"/>
<sequence>MSLAALRQRDRGVTPTLHDWVQQPDLSARLVHIGEQYVHRSHDPDTASRALESEAAKSVSSMAPALIHQSNTSTYSPPSLHSCCTEATPTETSISTGLVNHLAGFPLLDEGHEGVLEIPQGQTRAPMYECAFWFLDCSYVSYNQDEWERHCLSHFRGEEPPLKVQCPLCEWTAHTCESSGGHVVWAMRMHHVASHHVMYGQTLRTSRPDFELFEYLWQRRLIDTEDLKELKAGNHNLNHPPGNYVETGGRRRERGGRPHRTQHVRVARQPASRQP</sequence>
<gene>
    <name evidence="2" type="ORF">yc1106_08170</name>
</gene>
<evidence type="ECO:0000313" key="2">
    <source>
        <dbReference type="EMBL" id="USP80896.1"/>
    </source>
</evidence>
<dbReference type="Proteomes" id="UP001056012">
    <property type="component" value="Chromosome 6"/>
</dbReference>
<protein>
    <submittedName>
        <fullName evidence="2">Uncharacterized protein</fullName>
    </submittedName>
</protein>
<feature type="region of interest" description="Disordered" evidence="1">
    <location>
        <begin position="232"/>
        <end position="275"/>
    </location>
</feature>
<evidence type="ECO:0000256" key="1">
    <source>
        <dbReference type="SAM" id="MobiDB-lite"/>
    </source>
</evidence>
<dbReference type="EMBL" id="CP089279">
    <property type="protein sequence ID" value="USP80896.1"/>
    <property type="molecule type" value="Genomic_DNA"/>
</dbReference>
<organism evidence="2 3">
    <name type="scientific">Curvularia clavata</name>
    <dbReference type="NCBI Taxonomy" id="95742"/>
    <lineage>
        <taxon>Eukaryota</taxon>
        <taxon>Fungi</taxon>
        <taxon>Dikarya</taxon>
        <taxon>Ascomycota</taxon>
        <taxon>Pezizomycotina</taxon>
        <taxon>Dothideomycetes</taxon>
        <taxon>Pleosporomycetidae</taxon>
        <taxon>Pleosporales</taxon>
        <taxon>Pleosporineae</taxon>
        <taxon>Pleosporaceae</taxon>
        <taxon>Curvularia</taxon>
    </lineage>
</organism>